<dbReference type="AlphaFoldDB" id="A0A6J7I4E7"/>
<dbReference type="GO" id="GO:0016616">
    <property type="term" value="F:oxidoreductase activity, acting on the CH-OH group of donors, NAD or NADP as acceptor"/>
    <property type="evidence" value="ECO:0007669"/>
    <property type="project" value="TreeGrafter"/>
</dbReference>
<evidence type="ECO:0000313" key="2">
    <source>
        <dbReference type="EMBL" id="CAB4925427.1"/>
    </source>
</evidence>
<organism evidence="2">
    <name type="scientific">freshwater metagenome</name>
    <dbReference type="NCBI Taxonomy" id="449393"/>
    <lineage>
        <taxon>unclassified sequences</taxon>
        <taxon>metagenomes</taxon>
        <taxon>ecological metagenomes</taxon>
    </lineage>
</organism>
<name>A0A6J7I4E7_9ZZZZ</name>
<dbReference type="PRINTS" id="PR00081">
    <property type="entry name" value="GDHRDH"/>
</dbReference>
<dbReference type="PANTHER" id="PTHR42760">
    <property type="entry name" value="SHORT-CHAIN DEHYDROGENASES/REDUCTASES FAMILY MEMBER"/>
    <property type="match status" value="1"/>
</dbReference>
<dbReference type="EMBL" id="CAFBND010000002">
    <property type="protein sequence ID" value="CAB4925427.1"/>
    <property type="molecule type" value="Genomic_DNA"/>
</dbReference>
<dbReference type="Pfam" id="PF13561">
    <property type="entry name" value="adh_short_C2"/>
    <property type="match status" value="1"/>
</dbReference>
<accession>A0A6J7I4E7</accession>
<reference evidence="2" key="1">
    <citation type="submission" date="2020-05" db="EMBL/GenBank/DDBJ databases">
        <authorList>
            <person name="Chiriac C."/>
            <person name="Salcher M."/>
            <person name="Ghai R."/>
            <person name="Kavagutti S V."/>
        </authorList>
    </citation>
    <scope>NUCLEOTIDE SEQUENCE</scope>
</reference>
<dbReference type="PRINTS" id="PR00080">
    <property type="entry name" value="SDRFAMILY"/>
</dbReference>
<protein>
    <submittedName>
        <fullName evidence="2">Unannotated protein</fullName>
    </submittedName>
</protein>
<proteinExistence type="inferred from homology"/>
<gene>
    <name evidence="2" type="ORF">UFOPK3752_00098</name>
    <name evidence="3" type="ORF">UFOPK4150_00244</name>
</gene>
<dbReference type="EMBL" id="CAFBPU010000004">
    <property type="protein sequence ID" value="CAB5020998.1"/>
    <property type="molecule type" value="Genomic_DNA"/>
</dbReference>
<comment type="similarity">
    <text evidence="1">Belongs to the short-chain dehydrogenases/reductases (SDR) family.</text>
</comment>
<dbReference type="InterPro" id="IPR002347">
    <property type="entry name" value="SDR_fam"/>
</dbReference>
<evidence type="ECO:0000256" key="1">
    <source>
        <dbReference type="ARBA" id="ARBA00006484"/>
    </source>
</evidence>
<sequence>MSGSKDLFSLAGKVALVSGGAGLYGRHIASALATAGAHVVLAARGTEACEITAADLRAQGLKASAMPLDLADEGSIRTLRDAVVSQHGRIDVLINNAVARVGGDIDHTTREQWEMTSQVNSTGLFLMSRDVGAQMVAQGSGSIVNIASIYGVVGPDFSIYGSTGMTNPAFYAYDKGGMISFTRYLAAYYAPHNIRVNCLSPGGLASPGQPAEFVANYEARVPLGRLAGPDDIKGPVVFLASDASGYVTGVNIPVDGGWTAH</sequence>
<dbReference type="InterPro" id="IPR036291">
    <property type="entry name" value="NAD(P)-bd_dom_sf"/>
</dbReference>
<dbReference type="SUPFAM" id="SSF51735">
    <property type="entry name" value="NAD(P)-binding Rossmann-fold domains"/>
    <property type="match status" value="1"/>
</dbReference>
<dbReference type="FunFam" id="3.40.50.720:FF:000084">
    <property type="entry name" value="Short-chain dehydrogenase reductase"/>
    <property type="match status" value="1"/>
</dbReference>
<dbReference type="Gene3D" id="3.40.50.720">
    <property type="entry name" value="NAD(P)-binding Rossmann-like Domain"/>
    <property type="match status" value="1"/>
</dbReference>
<evidence type="ECO:0000313" key="3">
    <source>
        <dbReference type="EMBL" id="CAB5020998.1"/>
    </source>
</evidence>